<proteinExistence type="predicted"/>
<dbReference type="InterPro" id="IPR000257">
    <property type="entry name" value="Uroporphyrinogen_deCOase"/>
</dbReference>
<feature type="domain" description="Uroporphyrinogen decarboxylase (URO-D)" evidence="1">
    <location>
        <begin position="33"/>
        <end position="335"/>
    </location>
</feature>
<comment type="caution">
    <text evidence="2">The sequence shown here is derived from an EMBL/GenBank/DDBJ whole genome shotgun (WGS) entry which is preliminary data.</text>
</comment>
<gene>
    <name evidence="2" type="ORF">CE91St16_02690</name>
</gene>
<dbReference type="Proteomes" id="UP001055105">
    <property type="component" value="Unassembled WGS sequence"/>
</dbReference>
<name>A0AA37KK67_9BACT</name>
<dbReference type="GO" id="GO:0032259">
    <property type="term" value="P:methylation"/>
    <property type="evidence" value="ECO:0007669"/>
    <property type="project" value="UniProtKB-KW"/>
</dbReference>
<dbReference type="PANTHER" id="PTHR47099:SF1">
    <property type="entry name" value="METHYLCOBAMIDE:COM METHYLTRANSFERASE MTBA"/>
    <property type="match status" value="1"/>
</dbReference>
<dbReference type="InterPro" id="IPR038071">
    <property type="entry name" value="UROD/MetE-like_sf"/>
</dbReference>
<accession>A0AA37KK67</accession>
<evidence type="ECO:0000313" key="2">
    <source>
        <dbReference type="EMBL" id="GKI17361.1"/>
    </source>
</evidence>
<protein>
    <submittedName>
        <fullName evidence="2">Methylcobamide--CoM methyltransferase</fullName>
    </submittedName>
</protein>
<dbReference type="InterPro" id="IPR052024">
    <property type="entry name" value="Methanogen_methyltrans"/>
</dbReference>
<reference evidence="2" key="1">
    <citation type="submission" date="2022-01" db="EMBL/GenBank/DDBJ databases">
        <title>Novel bile acid biosynthetic pathways are enriched in the microbiome of centenarians.</title>
        <authorList>
            <person name="Sato Y."/>
            <person name="Atarashi K."/>
            <person name="Plichta R.D."/>
            <person name="Arai Y."/>
            <person name="Sasajima S."/>
            <person name="Kearney M.S."/>
            <person name="Suda W."/>
            <person name="Takeshita K."/>
            <person name="Sasaki T."/>
            <person name="Okamoto S."/>
            <person name="Skelly N.A."/>
            <person name="Okamura Y."/>
            <person name="Vlamakis H."/>
            <person name="Li Y."/>
            <person name="Tanoue T."/>
            <person name="Takei H."/>
            <person name="Nittono H."/>
            <person name="Narushima S."/>
            <person name="Irie J."/>
            <person name="Itoh H."/>
            <person name="Moriya K."/>
            <person name="Sugiura Y."/>
            <person name="Suematsu M."/>
            <person name="Moritoki N."/>
            <person name="Shibata S."/>
            <person name="Littman R.D."/>
            <person name="Fischbach A.M."/>
            <person name="Uwamino Y."/>
            <person name="Inoue T."/>
            <person name="Honda A."/>
            <person name="Hattori M."/>
            <person name="Murai T."/>
            <person name="Xavier J.R."/>
            <person name="Hirose N."/>
            <person name="Honda K."/>
        </authorList>
    </citation>
    <scope>NUCLEOTIDE SEQUENCE</scope>
    <source>
        <strain evidence="2">CE91-St16</strain>
    </source>
</reference>
<dbReference type="GO" id="GO:0004853">
    <property type="term" value="F:uroporphyrinogen decarboxylase activity"/>
    <property type="evidence" value="ECO:0007669"/>
    <property type="project" value="InterPro"/>
</dbReference>
<dbReference type="GO" id="GO:0006779">
    <property type="term" value="P:porphyrin-containing compound biosynthetic process"/>
    <property type="evidence" value="ECO:0007669"/>
    <property type="project" value="InterPro"/>
</dbReference>
<keyword evidence="2" id="KW-0489">Methyltransferase</keyword>
<dbReference type="SUPFAM" id="SSF51726">
    <property type="entry name" value="UROD/MetE-like"/>
    <property type="match status" value="1"/>
</dbReference>
<dbReference type="Gene3D" id="3.20.20.210">
    <property type="match status" value="1"/>
</dbReference>
<dbReference type="PANTHER" id="PTHR47099">
    <property type="entry name" value="METHYLCOBAMIDE:COM METHYLTRANSFERASE MTBA"/>
    <property type="match status" value="1"/>
</dbReference>
<dbReference type="GO" id="GO:0008168">
    <property type="term" value="F:methyltransferase activity"/>
    <property type="evidence" value="ECO:0007669"/>
    <property type="project" value="UniProtKB-KW"/>
</dbReference>
<dbReference type="EMBL" id="BQOL01000001">
    <property type="protein sequence ID" value="GKI17361.1"/>
    <property type="molecule type" value="Genomic_DNA"/>
</dbReference>
<evidence type="ECO:0000313" key="3">
    <source>
        <dbReference type="Proteomes" id="UP001055105"/>
    </source>
</evidence>
<evidence type="ECO:0000259" key="1">
    <source>
        <dbReference type="Pfam" id="PF01208"/>
    </source>
</evidence>
<organism evidence="2 3">
    <name type="scientific">Alistipes finegoldii</name>
    <dbReference type="NCBI Taxonomy" id="214856"/>
    <lineage>
        <taxon>Bacteria</taxon>
        <taxon>Pseudomonadati</taxon>
        <taxon>Bacteroidota</taxon>
        <taxon>Bacteroidia</taxon>
        <taxon>Bacteroidales</taxon>
        <taxon>Rikenellaceae</taxon>
        <taxon>Alistipes</taxon>
    </lineage>
</organism>
<dbReference type="AlphaFoldDB" id="A0AA37KK67"/>
<dbReference type="Pfam" id="PF01208">
    <property type="entry name" value="URO-D"/>
    <property type="match status" value="1"/>
</dbReference>
<keyword evidence="2" id="KW-0808">Transferase</keyword>
<dbReference type="CDD" id="cd03465">
    <property type="entry name" value="URO-D_like"/>
    <property type="match status" value="1"/>
</dbReference>
<sequence length="343" mass="37275">MNMKTLDMKAWAESARNGQRRLAIPIMTHPGIELCGYTVRDAVTDGEVHARAILALNDRYPADACSVIMDLTVEAEAFGAHIVFPENEVPSVTDTLVHDLSEIEALKIPTLEAGRIPQYLKANRIVAEALGDKPLFAGCIGPFSLAGRLFGMTELMMATFTEPETIQLLLKKCTRFIGDYCIALKKSGAQGVVIAEPAAGLVSNEDCSLYSSLYVRRIVELVQDDRFLVVLHNCGNTGHCTEAMVETGSAGYHFGNQAGMVAALEACPADTLVMGNIDPVGLFKQASADEMYRATQKLLNATAAYPNFILSSGCDVPPETPHANIDAFYKALSEYNKTTNRYR</sequence>